<evidence type="ECO:0000256" key="10">
    <source>
        <dbReference type="PIRSR" id="PIRSR602481-2"/>
    </source>
</evidence>
<evidence type="ECO:0000256" key="4">
    <source>
        <dbReference type="ARBA" id="ARBA00022491"/>
    </source>
</evidence>
<keyword evidence="4" id="KW-0678">Repressor</keyword>
<dbReference type="Proteomes" id="UP000564644">
    <property type="component" value="Unassembled WGS sequence"/>
</dbReference>
<feature type="binding site" evidence="9">
    <location>
        <position position="131"/>
    </location>
    <ligand>
        <name>Zn(2+)</name>
        <dbReference type="ChEBI" id="CHEBI:29105"/>
    </ligand>
</feature>
<dbReference type="GO" id="GO:0000976">
    <property type="term" value="F:transcription cis-regulatory region binding"/>
    <property type="evidence" value="ECO:0007669"/>
    <property type="project" value="TreeGrafter"/>
</dbReference>
<evidence type="ECO:0000256" key="3">
    <source>
        <dbReference type="ARBA" id="ARBA00022490"/>
    </source>
</evidence>
<evidence type="ECO:0000256" key="6">
    <source>
        <dbReference type="ARBA" id="ARBA00023015"/>
    </source>
</evidence>
<gene>
    <name evidence="11" type="ORF">H7C18_14515</name>
</gene>
<dbReference type="GO" id="GO:1900376">
    <property type="term" value="P:regulation of secondary metabolite biosynthetic process"/>
    <property type="evidence" value="ECO:0007669"/>
    <property type="project" value="TreeGrafter"/>
</dbReference>
<dbReference type="GO" id="GO:0045892">
    <property type="term" value="P:negative regulation of DNA-templated transcription"/>
    <property type="evidence" value="ECO:0007669"/>
    <property type="project" value="TreeGrafter"/>
</dbReference>
<protein>
    <submittedName>
        <fullName evidence="11">Transcriptional repressor</fullName>
    </submittedName>
</protein>
<dbReference type="EMBL" id="JACJVO010000017">
    <property type="protein sequence ID" value="MBB6732131.1"/>
    <property type="molecule type" value="Genomic_DNA"/>
</dbReference>
<keyword evidence="8" id="KW-0804">Transcription</keyword>
<evidence type="ECO:0000313" key="12">
    <source>
        <dbReference type="Proteomes" id="UP000564644"/>
    </source>
</evidence>
<dbReference type="PANTHER" id="PTHR33202:SF1">
    <property type="entry name" value="FERRIC UPTAKE REGULATION PROTEIN"/>
    <property type="match status" value="1"/>
</dbReference>
<keyword evidence="5 9" id="KW-0862">Zinc</keyword>
<accession>A0A7X0SLL2</accession>
<feature type="binding site" evidence="10">
    <location>
        <position position="123"/>
    </location>
    <ligand>
        <name>Fe cation</name>
        <dbReference type="ChEBI" id="CHEBI:24875"/>
    </ligand>
</feature>
<reference evidence="11 12" key="1">
    <citation type="submission" date="2020-08" db="EMBL/GenBank/DDBJ databases">
        <title>Cohnella phylogeny.</title>
        <authorList>
            <person name="Dunlap C."/>
        </authorList>
    </citation>
    <scope>NUCLEOTIDE SEQUENCE [LARGE SCALE GENOMIC DNA]</scope>
    <source>
        <strain evidence="11 12">CBP 2801</strain>
    </source>
</reference>
<comment type="cofactor">
    <cofactor evidence="9">
        <name>Zn(2+)</name>
        <dbReference type="ChEBI" id="CHEBI:29105"/>
    </cofactor>
    <text evidence="9">Binds 1 zinc ion per subunit.</text>
</comment>
<dbReference type="InterPro" id="IPR043135">
    <property type="entry name" value="Fur_C"/>
</dbReference>
<dbReference type="GO" id="GO:0008270">
    <property type="term" value="F:zinc ion binding"/>
    <property type="evidence" value="ECO:0007669"/>
    <property type="project" value="TreeGrafter"/>
</dbReference>
<sequence>MESMLNRMSEAGLRITEQRKKMAKLFAESPGFVSAGEIFLYLRSFYSGLSYDTVYRNLRLLLKLELVELVHFEDGNKFRINRDEKPSHHHHFICLACDYVMPIEYCPMASLPALPDSVTVIKHRFDVYGYCGNCGKNRKPEVTYSA</sequence>
<dbReference type="PANTHER" id="PTHR33202">
    <property type="entry name" value="ZINC UPTAKE REGULATION PROTEIN"/>
    <property type="match status" value="1"/>
</dbReference>
<comment type="similarity">
    <text evidence="2">Belongs to the Fur family.</text>
</comment>
<dbReference type="InterPro" id="IPR002481">
    <property type="entry name" value="FUR"/>
</dbReference>
<name>A0A7X0SLL2_9BACL</name>
<comment type="subcellular location">
    <subcellularLocation>
        <location evidence="1">Cytoplasm</location>
    </subcellularLocation>
</comment>
<evidence type="ECO:0000313" key="11">
    <source>
        <dbReference type="EMBL" id="MBB6732131.1"/>
    </source>
</evidence>
<feature type="binding site" evidence="9">
    <location>
        <position position="97"/>
    </location>
    <ligand>
        <name>Zn(2+)</name>
        <dbReference type="ChEBI" id="CHEBI:29105"/>
    </ligand>
</feature>
<feature type="binding site" evidence="9">
    <location>
        <position position="94"/>
    </location>
    <ligand>
        <name>Zn(2+)</name>
        <dbReference type="ChEBI" id="CHEBI:29105"/>
    </ligand>
</feature>
<evidence type="ECO:0000256" key="5">
    <source>
        <dbReference type="ARBA" id="ARBA00022833"/>
    </source>
</evidence>
<organism evidence="11 12">
    <name type="scientific">Cohnella zeiphila</name>
    <dbReference type="NCBI Taxonomy" id="2761120"/>
    <lineage>
        <taxon>Bacteria</taxon>
        <taxon>Bacillati</taxon>
        <taxon>Bacillota</taxon>
        <taxon>Bacilli</taxon>
        <taxon>Bacillales</taxon>
        <taxon>Paenibacillaceae</taxon>
        <taxon>Cohnella</taxon>
    </lineage>
</organism>
<dbReference type="InterPro" id="IPR036390">
    <property type="entry name" value="WH_DNA-bd_sf"/>
</dbReference>
<evidence type="ECO:0000256" key="8">
    <source>
        <dbReference type="ARBA" id="ARBA00023163"/>
    </source>
</evidence>
<evidence type="ECO:0000256" key="7">
    <source>
        <dbReference type="ARBA" id="ARBA00023125"/>
    </source>
</evidence>
<feature type="binding site" evidence="10">
    <location>
        <position position="88"/>
    </location>
    <ligand>
        <name>Fe cation</name>
        <dbReference type="ChEBI" id="CHEBI:24875"/>
    </ligand>
</feature>
<evidence type="ECO:0000256" key="2">
    <source>
        <dbReference type="ARBA" id="ARBA00007957"/>
    </source>
</evidence>
<keyword evidence="10" id="KW-0408">Iron</keyword>
<keyword evidence="6" id="KW-0805">Transcription regulation</keyword>
<keyword evidence="3" id="KW-0963">Cytoplasm</keyword>
<dbReference type="Gene3D" id="3.30.1490.190">
    <property type="match status" value="1"/>
</dbReference>
<dbReference type="SUPFAM" id="SSF46785">
    <property type="entry name" value="Winged helix' DNA-binding domain"/>
    <property type="match status" value="1"/>
</dbReference>
<dbReference type="GO" id="GO:0005737">
    <property type="term" value="C:cytoplasm"/>
    <property type="evidence" value="ECO:0007669"/>
    <property type="project" value="UniProtKB-SubCell"/>
</dbReference>
<comment type="cofactor">
    <cofactor evidence="10">
        <name>Mn(2+)</name>
        <dbReference type="ChEBI" id="CHEBI:29035"/>
    </cofactor>
    <cofactor evidence="10">
        <name>Fe(2+)</name>
        <dbReference type="ChEBI" id="CHEBI:29033"/>
    </cofactor>
    <text evidence="10">Binds 1 Mn(2+) or Fe(2+) ion per subunit.</text>
</comment>
<dbReference type="AlphaFoldDB" id="A0A7X0SLL2"/>
<keyword evidence="9" id="KW-0479">Metal-binding</keyword>
<dbReference type="GO" id="GO:0003700">
    <property type="term" value="F:DNA-binding transcription factor activity"/>
    <property type="evidence" value="ECO:0007669"/>
    <property type="project" value="InterPro"/>
</dbReference>
<feature type="binding site" evidence="9">
    <location>
        <position position="134"/>
    </location>
    <ligand>
        <name>Zn(2+)</name>
        <dbReference type="ChEBI" id="CHEBI:29105"/>
    </ligand>
</feature>
<keyword evidence="12" id="KW-1185">Reference proteome</keyword>
<comment type="caution">
    <text evidence="11">The sequence shown here is derived from an EMBL/GenBank/DDBJ whole genome shotgun (WGS) entry which is preliminary data.</text>
</comment>
<dbReference type="InterPro" id="IPR036388">
    <property type="entry name" value="WH-like_DNA-bd_sf"/>
</dbReference>
<dbReference type="Pfam" id="PF01475">
    <property type="entry name" value="FUR"/>
    <property type="match status" value="1"/>
</dbReference>
<evidence type="ECO:0000256" key="1">
    <source>
        <dbReference type="ARBA" id="ARBA00004496"/>
    </source>
</evidence>
<dbReference type="Gene3D" id="1.10.10.10">
    <property type="entry name" value="Winged helix-like DNA-binding domain superfamily/Winged helix DNA-binding domain"/>
    <property type="match status" value="1"/>
</dbReference>
<keyword evidence="7" id="KW-0238">DNA-binding</keyword>
<proteinExistence type="inferred from homology"/>
<evidence type="ECO:0000256" key="9">
    <source>
        <dbReference type="PIRSR" id="PIRSR602481-1"/>
    </source>
</evidence>